<reference evidence="5 7" key="1">
    <citation type="submission" date="2016-10" db="EMBL/GenBank/DDBJ databases">
        <authorList>
            <person name="Cai Z."/>
        </authorList>
    </citation>
    <scope>NUCLEOTIDE SEQUENCE [LARGE SCALE GENOMIC DNA]</scope>
    <source>
        <strain evidence="5 7">DSM 25227</strain>
    </source>
</reference>
<evidence type="ECO:0000313" key="6">
    <source>
        <dbReference type="Proteomes" id="UP000245839"/>
    </source>
</evidence>
<evidence type="ECO:0000313" key="7">
    <source>
        <dbReference type="Proteomes" id="UP000251571"/>
    </source>
</evidence>
<keyword evidence="6" id="KW-1185">Reference proteome</keyword>
<dbReference type="AlphaFoldDB" id="A0A2Y9B238"/>
<organism evidence="5 7">
    <name type="scientific">Jannaschia seohaensis</name>
    <dbReference type="NCBI Taxonomy" id="475081"/>
    <lineage>
        <taxon>Bacteria</taxon>
        <taxon>Pseudomonadati</taxon>
        <taxon>Pseudomonadota</taxon>
        <taxon>Alphaproteobacteria</taxon>
        <taxon>Rhodobacterales</taxon>
        <taxon>Roseobacteraceae</taxon>
        <taxon>Jannaschia</taxon>
    </lineage>
</organism>
<protein>
    <submittedName>
        <fullName evidence="4">Two-component system chemotaxis response regulator CheY</fullName>
    </submittedName>
    <submittedName>
        <fullName evidence="5">Two-component system, chemotaxis family, response regulator CheY</fullName>
    </submittedName>
</protein>
<dbReference type="PANTHER" id="PTHR44591">
    <property type="entry name" value="STRESS RESPONSE REGULATOR PROTEIN 1"/>
    <property type="match status" value="1"/>
</dbReference>
<dbReference type="PANTHER" id="PTHR44591:SF3">
    <property type="entry name" value="RESPONSE REGULATORY DOMAIN-CONTAINING PROTEIN"/>
    <property type="match status" value="1"/>
</dbReference>
<dbReference type="SUPFAM" id="SSF52172">
    <property type="entry name" value="CheY-like"/>
    <property type="match status" value="1"/>
</dbReference>
<dbReference type="OrthoDB" id="9800897at2"/>
<dbReference type="SMART" id="SM00448">
    <property type="entry name" value="REC"/>
    <property type="match status" value="1"/>
</dbReference>
<proteinExistence type="predicted"/>
<feature type="domain" description="Response regulatory" evidence="3">
    <location>
        <begin position="8"/>
        <end position="125"/>
    </location>
</feature>
<reference evidence="4 6" key="2">
    <citation type="submission" date="2018-03" db="EMBL/GenBank/DDBJ databases">
        <title>Genomic Encyclopedia of Archaeal and Bacterial Type Strains, Phase II (KMG-II): from individual species to whole genera.</title>
        <authorList>
            <person name="Goeker M."/>
        </authorList>
    </citation>
    <scope>NUCLEOTIDE SEQUENCE [LARGE SCALE GENOMIC DNA]</scope>
    <source>
        <strain evidence="4 6">DSM 25227</strain>
    </source>
</reference>
<dbReference type="EMBL" id="QGDJ01000010">
    <property type="protein sequence ID" value="PWJ15854.1"/>
    <property type="molecule type" value="Genomic_DNA"/>
</dbReference>
<accession>A0A2Y9B238</accession>
<keyword evidence="1 2" id="KW-0597">Phosphoprotein</keyword>
<dbReference type="PROSITE" id="PS50110">
    <property type="entry name" value="RESPONSE_REGULATORY"/>
    <property type="match status" value="1"/>
</dbReference>
<dbReference type="Proteomes" id="UP000245839">
    <property type="component" value="Unassembled WGS sequence"/>
</dbReference>
<evidence type="ECO:0000313" key="4">
    <source>
        <dbReference type="EMBL" id="PWJ15854.1"/>
    </source>
</evidence>
<gene>
    <name evidence="4" type="ORF">BCF38_11074</name>
    <name evidence="5" type="ORF">SAMN05421539_11074</name>
</gene>
<dbReference type="InterPro" id="IPR050595">
    <property type="entry name" value="Bact_response_regulator"/>
</dbReference>
<evidence type="ECO:0000256" key="2">
    <source>
        <dbReference type="PROSITE-ProRule" id="PRU00169"/>
    </source>
</evidence>
<evidence type="ECO:0000313" key="5">
    <source>
        <dbReference type="EMBL" id="SSA49558.1"/>
    </source>
</evidence>
<evidence type="ECO:0000259" key="3">
    <source>
        <dbReference type="PROSITE" id="PS50110"/>
    </source>
</evidence>
<sequence length="128" mass="14180">MSLRESLKILVVDDMSTSRGLLLQALDSLGIRNVEYATDGKNAIQKARTNPPHLVLSDLYMPEMNGLQLLQHLRHDPVTKRIGFILITGRSDEKVIKTGKSLGMNNFLPKPFTVADIKATIEAVVGRL</sequence>
<evidence type="ECO:0000256" key="1">
    <source>
        <dbReference type="ARBA" id="ARBA00022553"/>
    </source>
</evidence>
<dbReference type="Pfam" id="PF00072">
    <property type="entry name" value="Response_reg"/>
    <property type="match status" value="1"/>
</dbReference>
<dbReference type="InterPro" id="IPR001789">
    <property type="entry name" value="Sig_transdc_resp-reg_receiver"/>
</dbReference>
<dbReference type="InterPro" id="IPR011006">
    <property type="entry name" value="CheY-like_superfamily"/>
</dbReference>
<name>A0A2Y9B238_9RHOB</name>
<feature type="modified residue" description="4-aspartylphosphate" evidence="2">
    <location>
        <position position="58"/>
    </location>
</feature>
<dbReference type="GO" id="GO:0000160">
    <property type="term" value="P:phosphorelay signal transduction system"/>
    <property type="evidence" value="ECO:0007669"/>
    <property type="project" value="InterPro"/>
</dbReference>
<dbReference type="EMBL" id="UETC01000010">
    <property type="protein sequence ID" value="SSA49558.1"/>
    <property type="molecule type" value="Genomic_DNA"/>
</dbReference>
<dbReference type="Gene3D" id="3.40.50.2300">
    <property type="match status" value="1"/>
</dbReference>
<dbReference type="Proteomes" id="UP000251571">
    <property type="component" value="Unassembled WGS sequence"/>
</dbReference>
<dbReference type="RefSeq" id="WP_109565544.1">
    <property type="nucleotide sequence ID" value="NZ_QGDJ01000010.1"/>
</dbReference>